<comment type="similarity">
    <text evidence="2 9">Belongs to the alpha-IPM synthase/homocitrate synthase family.</text>
</comment>
<dbReference type="Gene3D" id="3.20.20.70">
    <property type="entry name" value="Aldolase class I"/>
    <property type="match status" value="1"/>
</dbReference>
<dbReference type="NCBIfam" id="TIGR00977">
    <property type="entry name" value="citramal_synth"/>
    <property type="match status" value="1"/>
</dbReference>
<dbReference type="InterPro" id="IPR013709">
    <property type="entry name" value="2-isopropylmalate_synth_dimer"/>
</dbReference>
<dbReference type="GO" id="GO:0009098">
    <property type="term" value="P:L-leucine biosynthetic process"/>
    <property type="evidence" value="ECO:0007669"/>
    <property type="project" value="InterPro"/>
</dbReference>
<protein>
    <recommendedName>
        <fullName evidence="8">Citramalate synthase</fullName>
        <ecNumber evidence="8">2.3.3.21</ecNumber>
    </recommendedName>
</protein>
<dbReference type="PANTHER" id="PTHR43538:SF1">
    <property type="entry name" value="(R)-CITRAMALATE SYNTHASE"/>
    <property type="match status" value="1"/>
</dbReference>
<keyword evidence="4" id="KW-0412">Isoleucine biosynthesis</keyword>
<comment type="caution">
    <text evidence="11">The sequence shown here is derived from an EMBL/GenBank/DDBJ whole genome shotgun (WGS) entry which is preliminary data.</text>
</comment>
<comment type="catalytic activity">
    <reaction evidence="7">
        <text>pyruvate + acetyl-CoA + H2O = (3R)-citramalate + CoA + H(+)</text>
        <dbReference type="Rhea" id="RHEA:19045"/>
        <dbReference type="ChEBI" id="CHEBI:15361"/>
        <dbReference type="ChEBI" id="CHEBI:15377"/>
        <dbReference type="ChEBI" id="CHEBI:15378"/>
        <dbReference type="ChEBI" id="CHEBI:30934"/>
        <dbReference type="ChEBI" id="CHEBI:57287"/>
        <dbReference type="ChEBI" id="CHEBI:57288"/>
        <dbReference type="EC" id="2.3.3.21"/>
    </reaction>
</comment>
<evidence type="ECO:0000256" key="1">
    <source>
        <dbReference type="ARBA" id="ARBA00004743"/>
    </source>
</evidence>
<dbReference type="AlphaFoldDB" id="A0A9D1NG90"/>
<dbReference type="Pfam" id="PF08502">
    <property type="entry name" value="LeuA_dimer"/>
    <property type="match status" value="1"/>
</dbReference>
<evidence type="ECO:0000259" key="10">
    <source>
        <dbReference type="PROSITE" id="PS50991"/>
    </source>
</evidence>
<keyword evidence="6" id="KW-0100">Branched-chain amino acid biosynthesis</keyword>
<dbReference type="GO" id="GO:0003852">
    <property type="term" value="F:2-isopropylmalate synthase activity"/>
    <property type="evidence" value="ECO:0007669"/>
    <property type="project" value="InterPro"/>
</dbReference>
<dbReference type="EC" id="2.3.3.21" evidence="8"/>
<keyword evidence="3" id="KW-0028">Amino-acid biosynthesis</keyword>
<name>A0A9D1NG90_9FIRM</name>
<dbReference type="Pfam" id="PF00682">
    <property type="entry name" value="HMGL-like"/>
    <property type="match status" value="1"/>
</dbReference>
<dbReference type="Gene3D" id="3.30.160.270">
    <property type="match status" value="1"/>
</dbReference>
<dbReference type="EMBL" id="DVOF01000098">
    <property type="protein sequence ID" value="HIV02594.1"/>
    <property type="molecule type" value="Genomic_DNA"/>
</dbReference>
<feature type="domain" description="Pyruvate carboxyltransferase" evidence="10">
    <location>
        <begin position="6"/>
        <end position="268"/>
    </location>
</feature>
<evidence type="ECO:0000256" key="8">
    <source>
        <dbReference type="NCBIfam" id="TIGR00977"/>
    </source>
</evidence>
<dbReference type="InterPro" id="IPR002034">
    <property type="entry name" value="AIPM/Hcit_synth_CS"/>
</dbReference>
<dbReference type="InterPro" id="IPR013785">
    <property type="entry name" value="Aldolase_TIM"/>
</dbReference>
<dbReference type="GO" id="GO:0043714">
    <property type="term" value="F:(R)-citramalate synthase activity"/>
    <property type="evidence" value="ECO:0007669"/>
    <property type="project" value="UniProtKB-UniRule"/>
</dbReference>
<evidence type="ECO:0000256" key="3">
    <source>
        <dbReference type="ARBA" id="ARBA00022605"/>
    </source>
</evidence>
<dbReference type="PROSITE" id="PS50991">
    <property type="entry name" value="PYR_CT"/>
    <property type="match status" value="1"/>
</dbReference>
<evidence type="ECO:0000256" key="6">
    <source>
        <dbReference type="ARBA" id="ARBA00023304"/>
    </source>
</evidence>
<keyword evidence="5 9" id="KW-0808">Transferase</keyword>
<dbReference type="GO" id="GO:0009097">
    <property type="term" value="P:isoleucine biosynthetic process"/>
    <property type="evidence" value="ECO:0007669"/>
    <property type="project" value="UniProtKB-UniRule"/>
</dbReference>
<evidence type="ECO:0000256" key="7">
    <source>
        <dbReference type="ARBA" id="ARBA00048263"/>
    </source>
</evidence>
<dbReference type="SUPFAM" id="SSF51569">
    <property type="entry name" value="Aldolase"/>
    <property type="match status" value="1"/>
</dbReference>
<dbReference type="Proteomes" id="UP000886743">
    <property type="component" value="Unassembled WGS sequence"/>
</dbReference>
<reference evidence="11" key="1">
    <citation type="submission" date="2020-10" db="EMBL/GenBank/DDBJ databases">
        <authorList>
            <person name="Gilroy R."/>
        </authorList>
    </citation>
    <scope>NUCLEOTIDE SEQUENCE</scope>
    <source>
        <strain evidence="11">4920</strain>
    </source>
</reference>
<dbReference type="InterPro" id="IPR000891">
    <property type="entry name" value="PYR_CT"/>
</dbReference>
<dbReference type="PANTHER" id="PTHR43538">
    <property type="entry name" value="ALPHA-IPM SYNTHASE/HOMOCITRATE SYNTHASE"/>
    <property type="match status" value="1"/>
</dbReference>
<evidence type="ECO:0000256" key="4">
    <source>
        <dbReference type="ARBA" id="ARBA00022624"/>
    </source>
</evidence>
<dbReference type="SMART" id="SM00917">
    <property type="entry name" value="LeuA_dimer"/>
    <property type="match status" value="1"/>
</dbReference>
<dbReference type="SUPFAM" id="SSF110921">
    <property type="entry name" value="2-isopropylmalate synthase LeuA, allosteric (dimerisation) domain"/>
    <property type="match status" value="1"/>
</dbReference>
<dbReference type="PROSITE" id="PS00815">
    <property type="entry name" value="AIPM_HOMOCIT_SYNTH_1"/>
    <property type="match status" value="1"/>
</dbReference>
<gene>
    <name evidence="11" type="ORF">IAC74_03395</name>
</gene>
<dbReference type="Pfam" id="PF22617">
    <property type="entry name" value="HCS_D2"/>
    <property type="match status" value="1"/>
</dbReference>
<dbReference type="InterPro" id="IPR036230">
    <property type="entry name" value="LeuA_allosteric_dom_sf"/>
</dbReference>
<evidence type="ECO:0000256" key="9">
    <source>
        <dbReference type="RuleBase" id="RU003523"/>
    </source>
</evidence>
<proteinExistence type="inferred from homology"/>
<reference evidence="11" key="2">
    <citation type="journal article" date="2021" name="PeerJ">
        <title>Extensive microbial diversity within the chicken gut microbiome revealed by metagenomics and culture.</title>
        <authorList>
            <person name="Gilroy R."/>
            <person name="Ravi A."/>
            <person name="Getino M."/>
            <person name="Pursley I."/>
            <person name="Horton D.L."/>
            <person name="Alikhan N.F."/>
            <person name="Baker D."/>
            <person name="Gharbi K."/>
            <person name="Hall N."/>
            <person name="Watson M."/>
            <person name="Adriaenssens E.M."/>
            <person name="Foster-Nyarko E."/>
            <person name="Jarju S."/>
            <person name="Secka A."/>
            <person name="Antonio M."/>
            <person name="Oren A."/>
            <person name="Chaudhuri R.R."/>
            <person name="La Ragione R."/>
            <person name="Hildebrand F."/>
            <person name="Pallen M.J."/>
        </authorList>
    </citation>
    <scope>NUCLEOTIDE SEQUENCE</scope>
    <source>
        <strain evidence="11">4920</strain>
    </source>
</reference>
<organism evidence="11 12">
    <name type="scientific">Candidatus Aphodoplasma excrementigallinarum</name>
    <dbReference type="NCBI Taxonomy" id="2840673"/>
    <lineage>
        <taxon>Bacteria</taxon>
        <taxon>Bacillati</taxon>
        <taxon>Bacillota</taxon>
        <taxon>Clostridia</taxon>
        <taxon>Eubacteriales</taxon>
        <taxon>Candidatus Aphodoplasma</taxon>
    </lineage>
</organism>
<evidence type="ECO:0000313" key="12">
    <source>
        <dbReference type="Proteomes" id="UP000886743"/>
    </source>
</evidence>
<evidence type="ECO:0000256" key="2">
    <source>
        <dbReference type="ARBA" id="ARBA00006154"/>
    </source>
</evidence>
<evidence type="ECO:0000256" key="5">
    <source>
        <dbReference type="ARBA" id="ARBA00022679"/>
    </source>
</evidence>
<dbReference type="CDD" id="cd07941">
    <property type="entry name" value="DRE_TIM_LeuA3"/>
    <property type="match status" value="1"/>
</dbReference>
<accession>A0A9D1NG90</accession>
<sequence length="532" mass="57449">MEAKKIAILDSTLRDGAQAEGISFSVSDKIKIVKALDELGVTYIEAGNPGSNPKDMEFFAQAANMQLTQAKLCAFGSTCRVGTPPQEDANIRSLLDAGTPAVSVFGKAWDLHVADILKTTPERNLEIISDTIAYLKENGKEVIFDAEHFFDGYRANRAYALACVDAAQKAGADCIVLCDTNGATFPNELGQITEKVVNRLDTAVGIHCHNDVGVAVANSMVAVQAGAVHVQGTMNGIGERCGNANLCTILPNLELKLGYSCLKPGKLEEITDTARYISEIANIAHDERQPYVGSCAFAHKGGMHVDGVLKNPKTFEHIDPERVGNTRRVLISEMAGRANLLKAIHKIDATLDKHSAAVGKIMDQLKELEYEGYQFEGAESSMELLVRKILGKYKPYFGLNQFKVIVSEPTGDELSSSALIKIHVGSEASITAAEGNGPVDALDKALRSALEHFYPQLACVRLTDYKVRVLDSQNATGSKVRVLVESTDGVRSWSTVGVSTDIIEASWHALVDSLEYKLLLDAAGVSEGHRDK</sequence>
<evidence type="ECO:0000313" key="11">
    <source>
        <dbReference type="EMBL" id="HIV02594.1"/>
    </source>
</evidence>
<dbReference type="InterPro" id="IPR054691">
    <property type="entry name" value="LeuA/HCS_post-cat"/>
</dbReference>
<dbReference type="Gene3D" id="1.10.238.260">
    <property type="match status" value="1"/>
</dbReference>
<dbReference type="InterPro" id="IPR005675">
    <property type="entry name" value="Citramal_synthase"/>
</dbReference>
<comment type="pathway">
    <text evidence="1">Amino-acid biosynthesis; L-isoleucine biosynthesis; 2-oxobutanoate from pyruvate: step 1/3.</text>
</comment>
<dbReference type="PROSITE" id="PS00816">
    <property type="entry name" value="AIPM_HOMOCIT_SYNTH_2"/>
    <property type="match status" value="1"/>
</dbReference>